<dbReference type="AlphaFoldDB" id="A0A940MTM2"/>
<organism evidence="1 2">
    <name type="scientific">Sagittula salina</name>
    <dbReference type="NCBI Taxonomy" id="2820268"/>
    <lineage>
        <taxon>Bacteria</taxon>
        <taxon>Pseudomonadati</taxon>
        <taxon>Pseudomonadota</taxon>
        <taxon>Alphaproteobacteria</taxon>
        <taxon>Rhodobacterales</taxon>
        <taxon>Roseobacteraceae</taxon>
        <taxon>Sagittula</taxon>
    </lineage>
</organism>
<protein>
    <submittedName>
        <fullName evidence="1">Uncharacterized protein</fullName>
    </submittedName>
</protein>
<dbReference type="EMBL" id="JAGISH010000017">
    <property type="protein sequence ID" value="MBP0484837.1"/>
    <property type="molecule type" value="Genomic_DNA"/>
</dbReference>
<accession>A0A940MTM2</accession>
<dbReference type="Proteomes" id="UP000675940">
    <property type="component" value="Unassembled WGS sequence"/>
</dbReference>
<keyword evidence="2" id="KW-1185">Reference proteome</keyword>
<name>A0A940MTM2_9RHOB</name>
<comment type="caution">
    <text evidence="1">The sequence shown here is derived from an EMBL/GenBank/DDBJ whole genome shotgun (WGS) entry which is preliminary data.</text>
</comment>
<evidence type="ECO:0000313" key="2">
    <source>
        <dbReference type="Proteomes" id="UP000675940"/>
    </source>
</evidence>
<sequence>MTLFDFGAVPSKKTLVRQFVVRQPDCGDLGQILINGAQSCEAEGRSDFCGEGLRVEATRWPTLRTECAQGRAMPEQCQR</sequence>
<gene>
    <name evidence="1" type="ORF">J5474_20390</name>
</gene>
<evidence type="ECO:0000313" key="1">
    <source>
        <dbReference type="EMBL" id="MBP0484837.1"/>
    </source>
</evidence>
<reference evidence="1" key="1">
    <citation type="submission" date="2021-03" db="EMBL/GenBank/DDBJ databases">
        <title>Sagittula salina sp. nov. strain M10.9X isolated from the marine waste.</title>
        <authorList>
            <person name="Satari L."/>
            <person name="Molina-Menor E."/>
            <person name="Vidal-Verdu A."/>
            <person name="Pascual J."/>
            <person name="Pereto J."/>
            <person name="Porcar M."/>
        </authorList>
    </citation>
    <scope>NUCLEOTIDE SEQUENCE</scope>
    <source>
        <strain evidence="1">M10.9X</strain>
    </source>
</reference>
<proteinExistence type="predicted"/>